<sequence length="85" mass="10006">MPKSIVKQRYLVEQGFLHYTFYLSSPPVDIASITLMGTKVSGFNVKHLKFCCHECCNLQCKFLNRKRQFAALYSKSYANYAKWKW</sequence>
<reference evidence="1" key="1">
    <citation type="thesis" date="2020" institute="ProQuest LLC" country="789 East Eisenhower Parkway, Ann Arbor, MI, USA">
        <title>Comparative Genomics and Chromosome Evolution.</title>
        <authorList>
            <person name="Mudd A.B."/>
        </authorList>
    </citation>
    <scope>NUCLEOTIDE SEQUENCE</scope>
    <source>
        <strain evidence="1">237g6f4</strain>
        <tissue evidence="1">Blood</tissue>
    </source>
</reference>
<keyword evidence="2" id="KW-1185">Reference proteome</keyword>
<dbReference type="Proteomes" id="UP000824782">
    <property type="component" value="Unassembled WGS sequence"/>
</dbReference>
<proteinExistence type="predicted"/>
<protein>
    <submittedName>
        <fullName evidence="1">Uncharacterized protein</fullName>
    </submittedName>
</protein>
<dbReference type="EMBL" id="WNYA01000001">
    <property type="protein sequence ID" value="KAG8594360.1"/>
    <property type="molecule type" value="Genomic_DNA"/>
</dbReference>
<name>A0AAV7DBM5_ENGPU</name>
<gene>
    <name evidence="1" type="ORF">GDO81_001162</name>
</gene>
<evidence type="ECO:0000313" key="2">
    <source>
        <dbReference type="Proteomes" id="UP000824782"/>
    </source>
</evidence>
<dbReference type="AlphaFoldDB" id="A0AAV7DBM5"/>
<accession>A0AAV7DBM5</accession>
<evidence type="ECO:0000313" key="1">
    <source>
        <dbReference type="EMBL" id="KAG8594360.1"/>
    </source>
</evidence>
<organism evidence="1 2">
    <name type="scientific">Engystomops pustulosus</name>
    <name type="common">Tungara frog</name>
    <name type="synonym">Physalaemus pustulosus</name>
    <dbReference type="NCBI Taxonomy" id="76066"/>
    <lineage>
        <taxon>Eukaryota</taxon>
        <taxon>Metazoa</taxon>
        <taxon>Chordata</taxon>
        <taxon>Craniata</taxon>
        <taxon>Vertebrata</taxon>
        <taxon>Euteleostomi</taxon>
        <taxon>Amphibia</taxon>
        <taxon>Batrachia</taxon>
        <taxon>Anura</taxon>
        <taxon>Neobatrachia</taxon>
        <taxon>Hyloidea</taxon>
        <taxon>Leptodactylidae</taxon>
        <taxon>Leiuperinae</taxon>
        <taxon>Engystomops</taxon>
    </lineage>
</organism>
<comment type="caution">
    <text evidence="1">The sequence shown here is derived from an EMBL/GenBank/DDBJ whole genome shotgun (WGS) entry which is preliminary data.</text>
</comment>